<evidence type="ECO:0000313" key="4">
    <source>
        <dbReference type="EMBL" id="KRX01748.1"/>
    </source>
</evidence>
<proteinExistence type="predicted"/>
<keyword evidence="5" id="KW-1185">Reference proteome</keyword>
<dbReference type="Gene3D" id="1.20.58.2190">
    <property type="match status" value="1"/>
</dbReference>
<keyword evidence="1" id="KW-0175">Coiled coil</keyword>
<dbReference type="EMBL" id="LDAU01000166">
    <property type="protein sequence ID" value="KRX01748.1"/>
    <property type="molecule type" value="Genomic_DNA"/>
</dbReference>
<evidence type="ECO:0000259" key="3">
    <source>
        <dbReference type="Pfam" id="PF09409"/>
    </source>
</evidence>
<dbReference type="InterPro" id="IPR036339">
    <property type="entry name" value="PUB-like_dom_sf"/>
</dbReference>
<dbReference type="CDD" id="cd09212">
    <property type="entry name" value="PUB"/>
    <property type="match status" value="1"/>
</dbReference>
<feature type="coiled-coil region" evidence="1">
    <location>
        <begin position="55"/>
        <end position="82"/>
    </location>
</feature>
<dbReference type="Proteomes" id="UP000054937">
    <property type="component" value="Unassembled WGS sequence"/>
</dbReference>
<dbReference type="OrthoDB" id="49605at2759"/>
<feature type="region of interest" description="Disordered" evidence="2">
    <location>
        <begin position="373"/>
        <end position="401"/>
    </location>
</feature>
<dbReference type="OMA" id="IEQYMAR"/>
<dbReference type="InterPro" id="IPR018997">
    <property type="entry name" value="PUB_domain"/>
</dbReference>
<dbReference type="Pfam" id="PF09409">
    <property type="entry name" value="PUB"/>
    <property type="match status" value="1"/>
</dbReference>
<protein>
    <recommendedName>
        <fullName evidence="3">PUB domain-containing protein</fullName>
    </recommendedName>
</protein>
<feature type="compositionally biased region" description="Low complexity" evidence="2">
    <location>
        <begin position="379"/>
        <end position="388"/>
    </location>
</feature>
<dbReference type="SUPFAM" id="SSF143503">
    <property type="entry name" value="PUG domain-like"/>
    <property type="match status" value="1"/>
</dbReference>
<dbReference type="AlphaFoldDB" id="A0A0V0QHT0"/>
<evidence type="ECO:0000313" key="5">
    <source>
        <dbReference type="Proteomes" id="UP000054937"/>
    </source>
</evidence>
<sequence>MGAVCGGQKVQATNLSISGKPVQSCNKFIIRFLAQKQEGIQVYKVADSLLYLALNREITKKLKFLSEENKNIKQNREGNESNDMIIAKNNEEFEFIDVRTRGDYIKSNFFTSMHLDPEQDQEFMKQQSTLKLIFNFKTVFFIHDQKNNFDVKEIPEKVKKILTVFEQQGIRITQAYILLENYNDIAQKYKYFVNENGSKLQQAKQFLDGKQLPILFFDNQEFHKDLTDPVKQIQRKALQQIIPSQKFQIFMHTIQKFNQIMETDQEYYMNHLNIQHIIFINNKKVFVPKIYKSQVFPLDNKSEFQSNAQKILNLLFQNLNVGQSTLILHDQSVGHSGITCINVLNIFMYEKLYIFESSINEYTRVRMSKNSAKKMGEINTTTQTTQNNKNKKQNKSKSQMIDSNKETFQDKVLIEFNNFYKESKKNIQVVEKAKNMTIGMIEKIVQSPEDLKYRTLKKSNQTVQQTVLNYKSGKNLLQMIGFQENGEIYTNQMEYKFIKLLKVDIDLAYSQFKAKI</sequence>
<gene>
    <name evidence="4" type="ORF">PPERSA_01618</name>
</gene>
<feature type="domain" description="PUB" evidence="3">
    <location>
        <begin position="443"/>
        <end position="494"/>
    </location>
</feature>
<reference evidence="4 5" key="1">
    <citation type="journal article" date="2015" name="Sci. Rep.">
        <title>Genome of the facultative scuticociliatosis pathogen Pseudocohnilembus persalinus provides insight into its virulence through horizontal gene transfer.</title>
        <authorList>
            <person name="Xiong J."/>
            <person name="Wang G."/>
            <person name="Cheng J."/>
            <person name="Tian M."/>
            <person name="Pan X."/>
            <person name="Warren A."/>
            <person name="Jiang C."/>
            <person name="Yuan D."/>
            <person name="Miao W."/>
        </authorList>
    </citation>
    <scope>NUCLEOTIDE SEQUENCE [LARGE SCALE GENOMIC DNA]</scope>
    <source>
        <strain evidence="4">36N120E</strain>
    </source>
</reference>
<evidence type="ECO:0000256" key="1">
    <source>
        <dbReference type="SAM" id="Coils"/>
    </source>
</evidence>
<accession>A0A0V0QHT0</accession>
<evidence type="ECO:0000256" key="2">
    <source>
        <dbReference type="SAM" id="MobiDB-lite"/>
    </source>
</evidence>
<comment type="caution">
    <text evidence="4">The sequence shown here is derived from an EMBL/GenBank/DDBJ whole genome shotgun (WGS) entry which is preliminary data.</text>
</comment>
<name>A0A0V0QHT0_PSEPJ</name>
<dbReference type="InParanoid" id="A0A0V0QHT0"/>
<organism evidence="4 5">
    <name type="scientific">Pseudocohnilembus persalinus</name>
    <name type="common">Ciliate</name>
    <dbReference type="NCBI Taxonomy" id="266149"/>
    <lineage>
        <taxon>Eukaryota</taxon>
        <taxon>Sar</taxon>
        <taxon>Alveolata</taxon>
        <taxon>Ciliophora</taxon>
        <taxon>Intramacronucleata</taxon>
        <taxon>Oligohymenophorea</taxon>
        <taxon>Scuticociliatia</taxon>
        <taxon>Philasterida</taxon>
        <taxon>Pseudocohnilembidae</taxon>
        <taxon>Pseudocohnilembus</taxon>
    </lineage>
</organism>